<sequence length="125" mass="14994">MRTIFCIVLLMLVSLLYYHYLYRVIIKDARHNLDWKVIRNKMIKQSADNMKFNDKFSWLFFSRYVFCIFLAFLSLGGILQHICGYLQTPTSFWFNFFEALLSVIMVVFADMISLLLIKLIFHTKK</sequence>
<keyword evidence="1" id="KW-0472">Membrane</keyword>
<keyword evidence="1" id="KW-0812">Transmembrane</keyword>
<comment type="caution">
    <text evidence="2">The sequence shown here is derived from an EMBL/GenBank/DDBJ whole genome shotgun (WGS) entry which is preliminary data.</text>
</comment>
<name>A0A645DZB7_9ZZZZ</name>
<dbReference type="EMBL" id="VSSQ01040431">
    <property type="protein sequence ID" value="MPM93672.1"/>
    <property type="molecule type" value="Genomic_DNA"/>
</dbReference>
<proteinExistence type="predicted"/>
<reference evidence="2" key="1">
    <citation type="submission" date="2019-08" db="EMBL/GenBank/DDBJ databases">
        <authorList>
            <person name="Kucharzyk K."/>
            <person name="Murdoch R.W."/>
            <person name="Higgins S."/>
            <person name="Loffler F."/>
        </authorList>
    </citation>
    <scope>NUCLEOTIDE SEQUENCE</scope>
</reference>
<organism evidence="2">
    <name type="scientific">bioreactor metagenome</name>
    <dbReference type="NCBI Taxonomy" id="1076179"/>
    <lineage>
        <taxon>unclassified sequences</taxon>
        <taxon>metagenomes</taxon>
        <taxon>ecological metagenomes</taxon>
    </lineage>
</organism>
<feature type="transmembrane region" description="Helical" evidence="1">
    <location>
        <begin position="58"/>
        <end position="79"/>
    </location>
</feature>
<accession>A0A645DZB7</accession>
<feature type="transmembrane region" description="Helical" evidence="1">
    <location>
        <begin position="99"/>
        <end position="121"/>
    </location>
</feature>
<feature type="transmembrane region" description="Helical" evidence="1">
    <location>
        <begin position="6"/>
        <end position="26"/>
    </location>
</feature>
<gene>
    <name evidence="2" type="ORF">SDC9_140812</name>
</gene>
<protein>
    <submittedName>
        <fullName evidence="2">Uncharacterized protein</fullName>
    </submittedName>
</protein>
<keyword evidence="1" id="KW-1133">Transmembrane helix</keyword>
<evidence type="ECO:0000256" key="1">
    <source>
        <dbReference type="SAM" id="Phobius"/>
    </source>
</evidence>
<dbReference type="AlphaFoldDB" id="A0A645DZB7"/>
<evidence type="ECO:0000313" key="2">
    <source>
        <dbReference type="EMBL" id="MPM93672.1"/>
    </source>
</evidence>